<dbReference type="InterPro" id="IPR020568">
    <property type="entry name" value="Ribosomal_Su5_D2-typ_SF"/>
</dbReference>
<keyword evidence="5 7" id="KW-0342">GTP-binding</keyword>
<dbReference type="Gene3D" id="2.40.30.10">
    <property type="entry name" value="Translation factors"/>
    <property type="match status" value="1"/>
</dbReference>
<dbReference type="PROSITE" id="PS51722">
    <property type="entry name" value="G_TR_2"/>
    <property type="match status" value="1"/>
</dbReference>
<dbReference type="PANTHER" id="PTHR43261:SF1">
    <property type="entry name" value="RIBOSOME-RELEASING FACTOR 2, MITOCHONDRIAL"/>
    <property type="match status" value="1"/>
</dbReference>
<dbReference type="NCBIfam" id="NF009381">
    <property type="entry name" value="PRK12740.1-5"/>
    <property type="match status" value="1"/>
</dbReference>
<dbReference type="InterPro" id="IPR027417">
    <property type="entry name" value="P-loop_NTPase"/>
</dbReference>
<comment type="similarity">
    <text evidence="1 7">Belongs to the TRAFAC class translation factor GTPase superfamily. Classic translation factor GTPase family. EF-G/EF-2 subfamily.</text>
</comment>
<dbReference type="SUPFAM" id="SSF52540">
    <property type="entry name" value="P-loop containing nucleoside triphosphate hydrolases"/>
    <property type="match status" value="1"/>
</dbReference>
<dbReference type="CDD" id="cd16262">
    <property type="entry name" value="EFG_III"/>
    <property type="match status" value="1"/>
</dbReference>
<dbReference type="Proteomes" id="UP000266426">
    <property type="component" value="Unassembled WGS sequence"/>
</dbReference>
<evidence type="ECO:0000256" key="1">
    <source>
        <dbReference type="ARBA" id="ARBA00005870"/>
    </source>
</evidence>
<dbReference type="GO" id="GO:0005737">
    <property type="term" value="C:cytoplasm"/>
    <property type="evidence" value="ECO:0007669"/>
    <property type="project" value="UniProtKB-SubCell"/>
</dbReference>
<evidence type="ECO:0000259" key="9">
    <source>
        <dbReference type="PROSITE" id="PS51722"/>
    </source>
</evidence>
<dbReference type="Gene3D" id="3.30.230.10">
    <property type="match status" value="1"/>
</dbReference>
<gene>
    <name evidence="7 10" type="primary">fusA</name>
    <name evidence="10" type="ORF">C4541_12720</name>
</gene>
<feature type="binding site" evidence="7">
    <location>
        <begin position="133"/>
        <end position="136"/>
    </location>
    <ligand>
        <name>GTP</name>
        <dbReference type="ChEBI" id="CHEBI:37565"/>
    </ligand>
</feature>
<sequence length="685" mass="76513">MQPQLKKTRNIGFIAHIDAGKTTVTERVLYYTHKTYKIGEIDDGTTVMDFMDEERKRGITITSAATTVFWDDHRFNIIDTPGHVDFTIEVERSLRVLDGAVIIFCGRGGVEPQSETVWRQADRYKVPRLAFVNKMDRAGASFSHCVNMIRSRLRAVPIPIQIPIGREDHFEGVIDLVTMKALYNTDEDGSTVTVGEIPEACREEAQVYHDQMIEMLAEFDEKLFEKYVDSSPVTEIDIHSALRMVTLTNKAVPVLCGAALRNKGVQPLLDAIVNYLPAPSDKPPIEGHDPKSAERILRKPNIQEPFCGLVFKVMTDKDSRLVFLRIYSGKIEKGDMVYNSTAGKSERLARIFQMHANKRERLDIAYAGEIVAVTGLKYAMTGDTLCPEDKPIVLERIQYPEPVISLAIEPKRKVDEDKLIDCLNKLAQDDPTLTFKIDPDTGQKVISGMGELHLEVIANRLRDDFNTDINTGRPQVVYRETITSPVKHSAEFDRVISDKRQFAGISIELRPLERKSGFVFEDKIRKPDVPKQVRDWLESSLVESAQCGVLSGYPLVDVRVSVLDVIFDQNDISEIALKAVANQALSDAQRKAASKLLEPIMNVEITVPDKYTGGVIGDMTARGGQIQEVNLLDDDLAGSSALDVLKTITAFAPLSALFGYSTALRSLTEGRGTFSMEFSHFGDKL</sequence>
<dbReference type="InterPro" id="IPR000640">
    <property type="entry name" value="EFG_V-like"/>
</dbReference>
<keyword evidence="3 7" id="KW-0251">Elongation factor</keyword>
<dbReference type="SUPFAM" id="SSF54211">
    <property type="entry name" value="Ribosomal protein S5 domain 2-like"/>
    <property type="match status" value="1"/>
</dbReference>
<dbReference type="NCBIfam" id="TIGR00231">
    <property type="entry name" value="small_GTP"/>
    <property type="match status" value="1"/>
</dbReference>
<dbReference type="PROSITE" id="PS00301">
    <property type="entry name" value="G_TR_1"/>
    <property type="match status" value="1"/>
</dbReference>
<evidence type="ECO:0000256" key="3">
    <source>
        <dbReference type="ARBA" id="ARBA00022768"/>
    </source>
</evidence>
<dbReference type="InterPro" id="IPR005225">
    <property type="entry name" value="Small_GTP-bd"/>
</dbReference>
<dbReference type="InterPro" id="IPR031157">
    <property type="entry name" value="G_TR_CS"/>
</dbReference>
<dbReference type="FunFam" id="2.40.30.10:FF:000006">
    <property type="entry name" value="Elongation factor G"/>
    <property type="match status" value="1"/>
</dbReference>
<comment type="function">
    <text evidence="6 7">Catalyzes the GTP-dependent ribosomal translocation step during translation elongation. During this step, the ribosome changes from the pre-translocational (PRE) to the post-translocational (POST) state as the newly formed A-site-bound peptidyl-tRNA and P-site-bound deacylated tRNA move to the P and E sites, respectively. Catalyzes the coordinated movement of the two tRNA molecules, the mRNA and conformational changes in the ribosome.</text>
</comment>
<dbReference type="PANTHER" id="PTHR43261">
    <property type="entry name" value="TRANSLATION ELONGATION FACTOR G-RELATED"/>
    <property type="match status" value="1"/>
</dbReference>
<dbReference type="Gene3D" id="3.40.50.300">
    <property type="entry name" value="P-loop containing nucleotide triphosphate hydrolases"/>
    <property type="match status" value="1"/>
</dbReference>
<dbReference type="NCBIfam" id="TIGR00484">
    <property type="entry name" value="EF-G"/>
    <property type="match status" value="1"/>
</dbReference>
<evidence type="ECO:0000256" key="5">
    <source>
        <dbReference type="ARBA" id="ARBA00023134"/>
    </source>
</evidence>
<dbReference type="InterPro" id="IPR000795">
    <property type="entry name" value="T_Tr_GTP-bd_dom"/>
</dbReference>
<keyword evidence="4 7" id="KW-0648">Protein biosynthesis</keyword>
<dbReference type="GO" id="GO:0003746">
    <property type="term" value="F:translation elongation factor activity"/>
    <property type="evidence" value="ECO:0007669"/>
    <property type="project" value="UniProtKB-UniRule"/>
</dbReference>
<comment type="caution">
    <text evidence="10">The sequence shown here is derived from an EMBL/GenBank/DDBJ whole genome shotgun (WGS) entry which is preliminary data.</text>
</comment>
<dbReference type="InterPro" id="IPR053905">
    <property type="entry name" value="EF-G-like_DII"/>
</dbReference>
<dbReference type="InterPro" id="IPR009022">
    <property type="entry name" value="EFG_III"/>
</dbReference>
<evidence type="ECO:0000256" key="6">
    <source>
        <dbReference type="ARBA" id="ARBA00024731"/>
    </source>
</evidence>
<dbReference type="CDD" id="cd01886">
    <property type="entry name" value="EF-G"/>
    <property type="match status" value="1"/>
</dbReference>
<dbReference type="GO" id="GO:0003924">
    <property type="term" value="F:GTPase activity"/>
    <property type="evidence" value="ECO:0007669"/>
    <property type="project" value="InterPro"/>
</dbReference>
<feature type="binding site" evidence="7">
    <location>
        <begin position="79"/>
        <end position="83"/>
    </location>
    <ligand>
        <name>GTP</name>
        <dbReference type="ChEBI" id="CHEBI:37565"/>
    </ligand>
</feature>
<keyword evidence="7" id="KW-0963">Cytoplasm</keyword>
<reference evidence="10 11" key="1">
    <citation type="journal article" date="2017" name="ISME J.">
        <title>Energy and carbon metabolisms in a deep terrestrial subsurface fluid microbial community.</title>
        <authorList>
            <person name="Momper L."/>
            <person name="Jungbluth S.P."/>
            <person name="Lee M.D."/>
            <person name="Amend J.P."/>
        </authorList>
    </citation>
    <scope>NUCLEOTIDE SEQUENCE [LARGE SCALE GENOMIC DNA]</scope>
    <source>
        <strain evidence="10">SURF_26</strain>
    </source>
</reference>
<dbReference type="InterPro" id="IPR035649">
    <property type="entry name" value="EFG_V"/>
</dbReference>
<dbReference type="Gene3D" id="3.30.70.870">
    <property type="entry name" value="Elongation Factor G (Translational Gtpase), domain 3"/>
    <property type="match status" value="1"/>
</dbReference>
<dbReference type="Gene3D" id="3.30.70.240">
    <property type="match status" value="1"/>
</dbReference>
<feature type="binding site" evidence="7">
    <location>
        <begin position="15"/>
        <end position="22"/>
    </location>
    <ligand>
        <name>GTP</name>
        <dbReference type="ChEBI" id="CHEBI:37565"/>
    </ligand>
</feature>
<evidence type="ECO:0000256" key="7">
    <source>
        <dbReference type="HAMAP-Rule" id="MF_00054"/>
    </source>
</evidence>
<evidence type="ECO:0000313" key="11">
    <source>
        <dbReference type="Proteomes" id="UP000266426"/>
    </source>
</evidence>
<evidence type="ECO:0000313" key="10">
    <source>
        <dbReference type="EMBL" id="RJP56325.1"/>
    </source>
</evidence>
<dbReference type="AlphaFoldDB" id="A0A3A4QQH5"/>
<dbReference type="FunFam" id="3.30.70.870:FF:000001">
    <property type="entry name" value="Elongation factor G"/>
    <property type="match status" value="1"/>
</dbReference>
<dbReference type="InterPro" id="IPR014721">
    <property type="entry name" value="Ribsml_uS5_D2-typ_fold_subgr"/>
</dbReference>
<dbReference type="InterPro" id="IPR009000">
    <property type="entry name" value="Transl_B-barrel_sf"/>
</dbReference>
<dbReference type="InterPro" id="IPR035647">
    <property type="entry name" value="EFG_III/V"/>
</dbReference>
<dbReference type="GO" id="GO:0032790">
    <property type="term" value="P:ribosome disassembly"/>
    <property type="evidence" value="ECO:0007669"/>
    <property type="project" value="TreeGrafter"/>
</dbReference>
<dbReference type="InterPro" id="IPR004540">
    <property type="entry name" value="Transl_elong_EFG/EF2"/>
</dbReference>
<dbReference type="FunFam" id="3.30.70.240:FF:000001">
    <property type="entry name" value="Elongation factor G"/>
    <property type="match status" value="1"/>
</dbReference>
<dbReference type="CDD" id="cd03713">
    <property type="entry name" value="EFG_mtEFG_C"/>
    <property type="match status" value="1"/>
</dbReference>
<dbReference type="HAMAP" id="MF_00054_B">
    <property type="entry name" value="EF_G_EF_2_B"/>
    <property type="match status" value="1"/>
</dbReference>
<evidence type="ECO:0000256" key="4">
    <source>
        <dbReference type="ARBA" id="ARBA00022917"/>
    </source>
</evidence>
<dbReference type="EMBL" id="QZJZ01000097">
    <property type="protein sequence ID" value="RJP56325.1"/>
    <property type="molecule type" value="Genomic_DNA"/>
</dbReference>
<dbReference type="Pfam" id="PF14492">
    <property type="entry name" value="EFG_III"/>
    <property type="match status" value="1"/>
</dbReference>
<dbReference type="SMART" id="SM00889">
    <property type="entry name" value="EFG_IV"/>
    <property type="match status" value="1"/>
</dbReference>
<evidence type="ECO:0000256" key="2">
    <source>
        <dbReference type="ARBA" id="ARBA00022741"/>
    </source>
</evidence>
<comment type="subcellular location">
    <subcellularLocation>
        <location evidence="7">Cytoplasm</location>
    </subcellularLocation>
</comment>
<dbReference type="FunFam" id="3.40.50.300:FF:000029">
    <property type="entry name" value="Elongation factor G"/>
    <property type="match status" value="1"/>
</dbReference>
<dbReference type="SUPFAM" id="SSF54980">
    <property type="entry name" value="EF-G C-terminal domain-like"/>
    <property type="match status" value="2"/>
</dbReference>
<dbReference type="CDD" id="cd04088">
    <property type="entry name" value="EFG_mtEFG_II"/>
    <property type="match status" value="1"/>
</dbReference>
<dbReference type="Pfam" id="PF00009">
    <property type="entry name" value="GTP_EFTU"/>
    <property type="match status" value="1"/>
</dbReference>
<dbReference type="GO" id="GO:0005525">
    <property type="term" value="F:GTP binding"/>
    <property type="evidence" value="ECO:0007669"/>
    <property type="project" value="UniProtKB-UniRule"/>
</dbReference>
<evidence type="ECO:0000256" key="8">
    <source>
        <dbReference type="NCBIfam" id="TIGR00484"/>
    </source>
</evidence>
<accession>A0A3A4QQH5</accession>
<dbReference type="SUPFAM" id="SSF50447">
    <property type="entry name" value="Translation proteins"/>
    <property type="match status" value="1"/>
</dbReference>
<dbReference type="InterPro" id="IPR041095">
    <property type="entry name" value="EFG_II"/>
</dbReference>
<dbReference type="CDD" id="cd01680">
    <property type="entry name" value="EFG_like_IV"/>
    <property type="match status" value="1"/>
</dbReference>
<keyword evidence="2 7" id="KW-0547">Nucleotide-binding</keyword>
<dbReference type="PRINTS" id="PR00315">
    <property type="entry name" value="ELONGATNFCT"/>
</dbReference>
<dbReference type="SMART" id="SM00838">
    <property type="entry name" value="EFG_C"/>
    <property type="match status" value="1"/>
</dbReference>
<name>A0A3A4QQH5_9BACT</name>
<dbReference type="Pfam" id="PF03764">
    <property type="entry name" value="EFG_IV"/>
    <property type="match status" value="1"/>
</dbReference>
<dbReference type="Pfam" id="PF22042">
    <property type="entry name" value="EF-G_D2"/>
    <property type="match status" value="1"/>
</dbReference>
<organism evidence="10 11">
    <name type="scientific">Candidatus Auribacter fodinae</name>
    <dbReference type="NCBI Taxonomy" id="2093366"/>
    <lineage>
        <taxon>Bacteria</taxon>
        <taxon>Pseudomonadati</taxon>
        <taxon>Candidatus Auribacterota</taxon>
        <taxon>Candidatus Auribacteria</taxon>
        <taxon>Candidatus Auribacterales</taxon>
        <taxon>Candidatus Auribacteraceae</taxon>
        <taxon>Candidatus Auribacter</taxon>
    </lineage>
</organism>
<protein>
    <recommendedName>
        <fullName evidence="7 8">Elongation factor G</fullName>
        <shortName evidence="7">EF-G</shortName>
    </recommendedName>
</protein>
<feature type="domain" description="Tr-type G" evidence="9">
    <location>
        <begin position="6"/>
        <end position="280"/>
    </location>
</feature>
<dbReference type="InterPro" id="IPR005517">
    <property type="entry name" value="Transl_elong_EFG/EF2_IV"/>
</dbReference>
<proteinExistence type="inferred from homology"/>
<dbReference type="Pfam" id="PF00679">
    <property type="entry name" value="EFG_C"/>
    <property type="match status" value="1"/>
</dbReference>